<evidence type="ECO:0000313" key="1">
    <source>
        <dbReference type="EMBL" id="WWE88578.1"/>
    </source>
</evidence>
<reference evidence="2" key="1">
    <citation type="submission" date="2019-06" db="EMBL/GenBank/DDBJ databases">
        <title>Whole-Genome Sequence of Bradyrhizobium sp. 3 Strain 65S1MB.</title>
        <authorList>
            <person name="Bromfield E.S.P."/>
            <person name="Cloutier S."/>
            <person name="Nguyen H.D.T."/>
        </authorList>
    </citation>
    <scope>NUCLEOTIDE SEQUENCE [LARGE SCALE GENOMIC DNA]</scope>
    <source>
        <strain evidence="2">65S1MB</strain>
    </source>
</reference>
<proteinExistence type="predicted"/>
<dbReference type="EMBL" id="CP041090">
    <property type="protein sequence ID" value="WWE88578.1"/>
    <property type="molecule type" value="Genomic_DNA"/>
</dbReference>
<organism evidence="1 2">
    <name type="scientific">Bradyrhizobium symbiodeficiens</name>
    <dbReference type="NCBI Taxonomy" id="1404367"/>
    <lineage>
        <taxon>Bacteria</taxon>
        <taxon>Pseudomonadati</taxon>
        <taxon>Pseudomonadota</taxon>
        <taxon>Alphaproteobacteria</taxon>
        <taxon>Hyphomicrobiales</taxon>
        <taxon>Nitrobacteraceae</taxon>
        <taxon>Bradyrhizobium</taxon>
    </lineage>
</organism>
<evidence type="ECO:0000313" key="2">
    <source>
        <dbReference type="Proteomes" id="UP000319298"/>
    </source>
</evidence>
<dbReference type="RefSeq" id="WP_162848628.1">
    <property type="nucleotide sequence ID" value="NZ_CP029427.2"/>
</dbReference>
<reference evidence="1 2" key="2">
    <citation type="journal article" date="2020" name="Int. J. Syst. Evol. Microbiol.">
        <title>Description and complete genome sequences of Bradyrhizobium symbiodeficiens sp. nov., a non-symbiotic bacterium associated with legumes native to Canada.</title>
        <authorList>
            <person name="Bromfield E.S.P."/>
            <person name="Cloutier S."/>
            <person name="Nguyen H.D.T."/>
        </authorList>
    </citation>
    <scope>NUCLEOTIDE SEQUENCE [LARGE SCALE GENOMIC DNA]</scope>
    <source>
        <strain evidence="1 2">65S1MB</strain>
    </source>
</reference>
<dbReference type="Proteomes" id="UP000319298">
    <property type="component" value="Chromosome"/>
</dbReference>
<protein>
    <submittedName>
        <fullName evidence="1">Uncharacterized protein</fullName>
    </submittedName>
</protein>
<name>A0ABZ2F1S9_9BRAD</name>
<sequence length="57" mass="6708">MSNSVEDLQMLRLIKAFQKISDHDARRTVVLYVEEQVERLQREARKNSGERSTSAMR</sequence>
<gene>
    <name evidence="1" type="ORF">FJN17_34105</name>
</gene>
<keyword evidence="2" id="KW-1185">Reference proteome</keyword>
<accession>A0ABZ2F1S9</accession>